<dbReference type="PANTHER" id="PTHR42908">
    <property type="entry name" value="TRANSLATION ELONGATION FACTOR-RELATED"/>
    <property type="match status" value="1"/>
</dbReference>
<dbReference type="PROSITE" id="PS00301">
    <property type="entry name" value="G_TR_1"/>
    <property type="match status" value="1"/>
</dbReference>
<dbReference type="Gene3D" id="3.90.1430.10">
    <property type="entry name" value="Yeast translation eEF2 (G' domain)"/>
    <property type="match status" value="1"/>
</dbReference>
<dbReference type="FunFam" id="3.30.70.870:FF:000002">
    <property type="entry name" value="Translation elongation factor 2"/>
    <property type="match status" value="1"/>
</dbReference>
<dbReference type="SMART" id="SM00220">
    <property type="entry name" value="S_TKc"/>
    <property type="match status" value="1"/>
</dbReference>
<comment type="cofactor">
    <cofactor evidence="1">
        <name>Mn(2+)</name>
        <dbReference type="ChEBI" id="CHEBI:29035"/>
    </cofactor>
</comment>
<feature type="domain" description="NAF" evidence="16">
    <location>
        <begin position="344"/>
        <end position="368"/>
    </location>
</feature>
<dbReference type="FunFam" id="3.30.70.240:FF:000003">
    <property type="entry name" value="Translation elongation factor 2"/>
    <property type="match status" value="1"/>
</dbReference>
<dbReference type="PROSITE" id="PS50816">
    <property type="entry name" value="NAF"/>
    <property type="match status" value="1"/>
</dbReference>
<dbReference type="InterPro" id="IPR009000">
    <property type="entry name" value="Transl_B-barrel_sf"/>
</dbReference>
<feature type="region of interest" description="Disordered" evidence="14">
    <location>
        <begin position="1"/>
        <end position="29"/>
    </location>
</feature>
<feature type="domain" description="Protein kinase" evidence="15">
    <location>
        <begin position="33"/>
        <end position="302"/>
    </location>
</feature>
<evidence type="ECO:0000259" key="16">
    <source>
        <dbReference type="PROSITE" id="PS50816"/>
    </source>
</evidence>
<keyword evidence="5 13" id="KW-0547">Nucleotide-binding</keyword>
<evidence type="ECO:0000256" key="2">
    <source>
        <dbReference type="ARBA" id="ARBA00004496"/>
    </source>
</evidence>
<dbReference type="Pfam" id="PF00069">
    <property type="entry name" value="Pkinase"/>
    <property type="match status" value="1"/>
</dbReference>
<dbReference type="InterPro" id="IPR000640">
    <property type="entry name" value="EFG_V-like"/>
</dbReference>
<dbReference type="Gene3D" id="2.40.30.10">
    <property type="entry name" value="Translation factors"/>
    <property type="match status" value="1"/>
</dbReference>
<dbReference type="InterPro" id="IPR011009">
    <property type="entry name" value="Kinase-like_dom_sf"/>
</dbReference>
<evidence type="ECO:0000256" key="14">
    <source>
        <dbReference type="SAM" id="MobiDB-lite"/>
    </source>
</evidence>
<dbReference type="CDD" id="cd12195">
    <property type="entry name" value="CIPK_C"/>
    <property type="match status" value="1"/>
</dbReference>
<dbReference type="PROSITE" id="PS51722">
    <property type="entry name" value="G_TR_2"/>
    <property type="match status" value="1"/>
</dbReference>
<organism evidence="18 19">
    <name type="scientific">Brassica carinata</name>
    <name type="common">Ethiopian mustard</name>
    <name type="synonym">Abyssinian cabbage</name>
    <dbReference type="NCBI Taxonomy" id="52824"/>
    <lineage>
        <taxon>Eukaryota</taxon>
        <taxon>Viridiplantae</taxon>
        <taxon>Streptophyta</taxon>
        <taxon>Embryophyta</taxon>
        <taxon>Tracheophyta</taxon>
        <taxon>Spermatophyta</taxon>
        <taxon>Magnoliopsida</taxon>
        <taxon>eudicotyledons</taxon>
        <taxon>Gunneridae</taxon>
        <taxon>Pentapetalae</taxon>
        <taxon>rosids</taxon>
        <taxon>malvids</taxon>
        <taxon>Brassicales</taxon>
        <taxon>Brassicaceae</taxon>
        <taxon>Brassiceae</taxon>
        <taxon>Brassica</taxon>
    </lineage>
</organism>
<feature type="region of interest" description="Disordered" evidence="14">
    <location>
        <begin position="99"/>
        <end position="118"/>
    </location>
</feature>
<comment type="caution">
    <text evidence="18">The sequence shown here is derived from an EMBL/GenBank/DDBJ whole genome shotgun (WGS) entry which is preliminary data.</text>
</comment>
<keyword evidence="19" id="KW-1185">Reference proteome</keyword>
<feature type="binding site" evidence="13">
    <location>
        <position position="62"/>
    </location>
    <ligand>
        <name>ATP</name>
        <dbReference type="ChEBI" id="CHEBI:30616"/>
    </ligand>
</feature>
<dbReference type="Proteomes" id="UP000886595">
    <property type="component" value="Unassembled WGS sequence"/>
</dbReference>
<dbReference type="CDD" id="cd04096">
    <property type="entry name" value="eEF2_snRNP_like_C"/>
    <property type="match status" value="1"/>
</dbReference>
<evidence type="ECO:0000256" key="5">
    <source>
        <dbReference type="ARBA" id="ARBA00022741"/>
    </source>
</evidence>
<comment type="catalytic activity">
    <reaction evidence="11">
        <text>L-seryl-[protein] + ATP = O-phospho-L-seryl-[protein] + ADP + H(+)</text>
        <dbReference type="Rhea" id="RHEA:17989"/>
        <dbReference type="Rhea" id="RHEA-COMP:9863"/>
        <dbReference type="Rhea" id="RHEA-COMP:11604"/>
        <dbReference type="ChEBI" id="CHEBI:15378"/>
        <dbReference type="ChEBI" id="CHEBI:29999"/>
        <dbReference type="ChEBI" id="CHEBI:30616"/>
        <dbReference type="ChEBI" id="CHEBI:83421"/>
        <dbReference type="ChEBI" id="CHEBI:456216"/>
        <dbReference type="EC" id="2.7.11.1"/>
    </reaction>
</comment>
<dbReference type="PANTHER" id="PTHR42908:SF42">
    <property type="entry name" value="ELONGATION FACTOR 2-RELATED"/>
    <property type="match status" value="1"/>
</dbReference>
<dbReference type="GO" id="GO:0007165">
    <property type="term" value="P:signal transduction"/>
    <property type="evidence" value="ECO:0007669"/>
    <property type="project" value="InterPro"/>
</dbReference>
<dbReference type="PROSITE" id="PS50011">
    <property type="entry name" value="PROTEIN_KINASE_DOM"/>
    <property type="match status" value="1"/>
</dbReference>
<dbReference type="GO" id="GO:0005524">
    <property type="term" value="F:ATP binding"/>
    <property type="evidence" value="ECO:0007669"/>
    <property type="project" value="UniProtKB-UniRule"/>
</dbReference>
<dbReference type="InterPro" id="IPR027417">
    <property type="entry name" value="P-loop_NTPase"/>
</dbReference>
<dbReference type="InterPro" id="IPR000719">
    <property type="entry name" value="Prot_kinase_dom"/>
</dbReference>
<dbReference type="Pfam" id="PF00679">
    <property type="entry name" value="EFG_C"/>
    <property type="match status" value="1"/>
</dbReference>
<dbReference type="SUPFAM" id="SSF54980">
    <property type="entry name" value="EF-G C-terminal domain-like"/>
    <property type="match status" value="2"/>
</dbReference>
<evidence type="ECO:0000256" key="12">
    <source>
        <dbReference type="ARBA" id="ARBA00049117"/>
    </source>
</evidence>
<dbReference type="SMART" id="SM00838">
    <property type="entry name" value="EFG_C"/>
    <property type="match status" value="1"/>
</dbReference>
<evidence type="ECO:0000256" key="9">
    <source>
        <dbReference type="ARBA" id="ARBA00023134"/>
    </source>
</evidence>
<feature type="domain" description="Tr-type G" evidence="17">
    <location>
        <begin position="443"/>
        <end position="679"/>
    </location>
</feature>
<comment type="similarity">
    <text evidence="3">Belongs to the protein kinase superfamily. TKL Ser/Thr protein kinase family. ROCO subfamily.</text>
</comment>
<dbReference type="PRINTS" id="PR00315">
    <property type="entry name" value="ELONGATNFCT"/>
</dbReference>
<protein>
    <recommendedName>
        <fullName evidence="20">Elongation factor 2</fullName>
    </recommendedName>
</protein>
<evidence type="ECO:0000256" key="1">
    <source>
        <dbReference type="ARBA" id="ARBA00001936"/>
    </source>
</evidence>
<dbReference type="Gene3D" id="1.10.510.10">
    <property type="entry name" value="Transferase(Phosphotransferase) domain 1"/>
    <property type="match status" value="1"/>
</dbReference>
<dbReference type="InterPro" id="IPR004161">
    <property type="entry name" value="EFTu-like_2"/>
</dbReference>
<dbReference type="InterPro" id="IPR001245">
    <property type="entry name" value="Ser-Thr/Tyr_kinase_cat_dom"/>
</dbReference>
<dbReference type="Gene3D" id="3.30.70.870">
    <property type="entry name" value="Elongation Factor G (Translational Gtpase), domain 3"/>
    <property type="match status" value="1"/>
</dbReference>
<dbReference type="SUPFAM" id="SSF56112">
    <property type="entry name" value="Protein kinase-like (PK-like)"/>
    <property type="match status" value="1"/>
</dbReference>
<dbReference type="InterPro" id="IPR005517">
    <property type="entry name" value="Transl_elong_EFG/EF2_IV"/>
</dbReference>
<dbReference type="Gene3D" id="3.30.70.240">
    <property type="match status" value="1"/>
</dbReference>
<evidence type="ECO:0000256" key="3">
    <source>
        <dbReference type="ARBA" id="ARBA00008171"/>
    </source>
</evidence>
<sequence>MASRATSSRSGPSGSSSGSSSSSSVSRTRVGKYELGRTLGEGTFAKVKFARNVVNGENVAIKIIDKEKVLRNKMIAQASPCGSPCSGLRSRIALPTCKFRSGQSSNPGAGSPAGAPIPLDQSNLFKREISTMKLIKHPNVIRMLEVMASKTKIYFVLEFVTGGELFDKSPENLLLDANGTLNVSDFGLSALPQQVQEDSLLHSTCGTPNYVAPQVINNKGYDGAKADLWSCGVILFVLMAGYLPFEDSNLASLYKKIFKAEFTCPHWFSAKARASTGLSRSEVIFYNGQRITFAEVIENEWFNKGYKAPKYENANVSLDDVDAIFDESGESQKLVVERREEGLRTPVTRNAFELISTSKGLNLGSLFEKQMGLVKMKIQFTSKCPANEIVTKIEAAAEPMGFDVKKNNYKLVGEKSGRKGQLAVTTEVKFTSDELRRIMDYKHNIRNMSVIAHVDHGKSTLTDSLVAAAGIIAQEVAGDVRMTDTRADEAERGITIKSTGISLYYEMTDASLKSFTGARDGNEYLINLIDSPGHVDFSSEVTAALRITDGALVVVDCIEGVCVQTETVLRQALGERIRPVLTVNKMDRCFLELQVDGEEAYQTFQRVIENANVIMATYEDPLLGDVQVYPEKGTVAFSAGLHGWAFTLTNFAKMYASKFGVDETKMMERLWGENFFDPATRKWSSKNTGSATCKRGFVQFCYEPIKQIIATCMNDQKDKLWPMLQKLGVQMKSDEKELMGKPLMKRVMQTWLPASTALLEMMIFHLPSPHTAQRYRVENLYEGPLDDQYATAIRNCDPNGPLMLYVSKMIPASDKGRFFAFGRVFSGKVSTGMKVRIMGPNFVPGEKKDLYVKSVQRTVIWMGKRQETVEDVPCGNTVAMVGLDQFITKNATLTNEKEVDAHPIRAMKFSVSPVVRVAVQCKVASDLPKLVEGLKRLAKSDPMVVCTMEESGEHIVAGAGELHLEICLKDLQDDFMGGAEIVKSDPVVSFRETVLERSVRTVMSKSPNKHNRLYMEARPLEDGLAEAIDEGRIGPRDDPKIRSKILAEEFGWDKDLAKKIWAFGPETTGPNMVVDMCKGVQYLNEIKDSVVAGFQWASKEGPLCDENMRGICFEVCDVVLHSDAIHRGGGQVIPTARRVIYASQLTAKPRLLEPVYMVEIQAPEGALGGIYSVLNQKRGHVFEEMQRPGTPLYNIKAYLPVVESFGFSSQLRAATSGQAFPQCVFDHWEMMMSDPLEAGSQASTLVTDIRKRKGMKEQMTPLSDFEDKL</sequence>
<dbReference type="Gene3D" id="3.30.230.10">
    <property type="match status" value="1"/>
</dbReference>
<feature type="compositionally biased region" description="Low complexity" evidence="14">
    <location>
        <begin position="101"/>
        <end position="118"/>
    </location>
</feature>
<evidence type="ECO:0000313" key="19">
    <source>
        <dbReference type="Proteomes" id="UP000886595"/>
    </source>
</evidence>
<keyword evidence="8" id="KW-0648">Protein biosynthesis</keyword>
<dbReference type="AlphaFoldDB" id="A0A8X7RQH3"/>
<dbReference type="FunFam" id="3.90.1430.10:FF:000003">
    <property type="entry name" value="Elongation factor 2"/>
    <property type="match status" value="1"/>
</dbReference>
<dbReference type="FunFam" id="2.40.30.10:FF:000010">
    <property type="entry name" value="Translation elongation factor 2"/>
    <property type="match status" value="1"/>
</dbReference>
<evidence type="ECO:0000259" key="17">
    <source>
        <dbReference type="PROSITE" id="PS51722"/>
    </source>
</evidence>
<evidence type="ECO:0008006" key="20">
    <source>
        <dbReference type="Google" id="ProtNLM"/>
    </source>
</evidence>
<dbReference type="GO" id="GO:0005525">
    <property type="term" value="F:GTP binding"/>
    <property type="evidence" value="ECO:0007669"/>
    <property type="project" value="UniProtKB-KW"/>
</dbReference>
<evidence type="ECO:0000256" key="11">
    <source>
        <dbReference type="ARBA" id="ARBA00048679"/>
    </source>
</evidence>
<dbReference type="InterPro" id="IPR000795">
    <property type="entry name" value="T_Tr_GTP-bd_dom"/>
</dbReference>
<reference evidence="18 19" key="1">
    <citation type="submission" date="2020-02" db="EMBL/GenBank/DDBJ databases">
        <authorList>
            <person name="Ma Q."/>
            <person name="Huang Y."/>
            <person name="Song X."/>
            <person name="Pei D."/>
        </authorList>
    </citation>
    <scope>NUCLEOTIDE SEQUENCE [LARGE SCALE GENOMIC DNA]</scope>
    <source>
        <strain evidence="18">Sxm20200214</strain>
        <tissue evidence="18">Leaf</tissue>
    </source>
</reference>
<dbReference type="InterPro" id="IPR014721">
    <property type="entry name" value="Ribsml_uS5_D2-typ_fold_subgr"/>
</dbReference>
<dbReference type="Pfam" id="PF03764">
    <property type="entry name" value="EFG_IV"/>
    <property type="match status" value="1"/>
</dbReference>
<keyword evidence="6" id="KW-0251">Elongation factor</keyword>
<dbReference type="FunFam" id="3.40.50.300:FF:000058">
    <property type="entry name" value="Translation elongation factor 2"/>
    <property type="match status" value="1"/>
</dbReference>
<dbReference type="Pfam" id="PF03144">
    <property type="entry name" value="GTP_EFTU_D2"/>
    <property type="match status" value="1"/>
</dbReference>
<evidence type="ECO:0000256" key="13">
    <source>
        <dbReference type="PROSITE-ProRule" id="PRU10141"/>
    </source>
</evidence>
<dbReference type="Gene3D" id="3.30.200.20">
    <property type="entry name" value="Phosphorylase Kinase, domain 1"/>
    <property type="match status" value="2"/>
</dbReference>
<keyword evidence="13" id="KW-0067">ATP-binding</keyword>
<dbReference type="CDD" id="cd16268">
    <property type="entry name" value="EF2_II"/>
    <property type="match status" value="1"/>
</dbReference>
<dbReference type="GO" id="GO:0004674">
    <property type="term" value="F:protein serine/threonine kinase activity"/>
    <property type="evidence" value="ECO:0007669"/>
    <property type="project" value="UniProtKB-EC"/>
</dbReference>
<dbReference type="SMART" id="SM00889">
    <property type="entry name" value="EFG_IV"/>
    <property type="match status" value="1"/>
</dbReference>
<gene>
    <name evidence="18" type="ORF">Bca52824_037649</name>
</gene>
<dbReference type="Pfam" id="PF00009">
    <property type="entry name" value="GTP_EFTU"/>
    <property type="match status" value="1"/>
</dbReference>
<name>A0A8X7RQH3_BRACI</name>
<evidence type="ECO:0000256" key="6">
    <source>
        <dbReference type="ARBA" id="ARBA00022768"/>
    </source>
</evidence>
<dbReference type="InterPro" id="IPR031157">
    <property type="entry name" value="G_TR_CS"/>
</dbReference>
<evidence type="ECO:0000259" key="15">
    <source>
        <dbReference type="PROSITE" id="PS50011"/>
    </source>
</evidence>
<dbReference type="InterPro" id="IPR041095">
    <property type="entry name" value="EFG_II"/>
</dbReference>
<dbReference type="EMBL" id="JAAMPC010000009">
    <property type="protein sequence ID" value="KAG2290980.1"/>
    <property type="molecule type" value="Genomic_DNA"/>
</dbReference>
<feature type="compositionally biased region" description="Low complexity" evidence="14">
    <location>
        <begin position="1"/>
        <end position="28"/>
    </location>
</feature>
<keyword evidence="7" id="KW-0378">Hydrolase</keyword>
<proteinExistence type="inferred from homology"/>
<dbReference type="FunFam" id="3.30.230.10:FF:000006">
    <property type="entry name" value="Translation elongation factor 2"/>
    <property type="match status" value="1"/>
</dbReference>
<dbReference type="Pfam" id="PF03822">
    <property type="entry name" value="NAF"/>
    <property type="match status" value="1"/>
</dbReference>
<dbReference type="SUPFAM" id="SSF54211">
    <property type="entry name" value="Ribosomal protein S5 domain 2-like"/>
    <property type="match status" value="1"/>
</dbReference>
<keyword evidence="4" id="KW-0963">Cytoplasm</keyword>
<evidence type="ECO:0000256" key="4">
    <source>
        <dbReference type="ARBA" id="ARBA00022490"/>
    </source>
</evidence>
<comment type="subcellular location">
    <subcellularLocation>
        <location evidence="2">Cytoplasm</location>
    </subcellularLocation>
</comment>
<dbReference type="InterPro" id="IPR005225">
    <property type="entry name" value="Small_GTP-bd"/>
</dbReference>
<dbReference type="GO" id="GO:0043022">
    <property type="term" value="F:ribosome binding"/>
    <property type="evidence" value="ECO:0007669"/>
    <property type="project" value="TreeGrafter"/>
</dbReference>
<dbReference type="OrthoDB" id="193931at2759"/>
<dbReference type="GO" id="GO:0005829">
    <property type="term" value="C:cytosol"/>
    <property type="evidence" value="ECO:0007669"/>
    <property type="project" value="TreeGrafter"/>
</dbReference>
<dbReference type="CDD" id="cd01885">
    <property type="entry name" value="EF2"/>
    <property type="match status" value="1"/>
</dbReference>
<dbReference type="Pfam" id="PF14492">
    <property type="entry name" value="EFG_III"/>
    <property type="match status" value="1"/>
</dbReference>
<dbReference type="InterPro" id="IPR020568">
    <property type="entry name" value="Ribosomal_Su5_D2-typ_SF"/>
</dbReference>
<accession>A0A8X7RQH3</accession>
<dbReference type="NCBIfam" id="TIGR00231">
    <property type="entry name" value="small_GTP"/>
    <property type="match status" value="1"/>
</dbReference>
<dbReference type="InterPro" id="IPR018451">
    <property type="entry name" value="NAF/FISL_domain"/>
</dbReference>
<evidence type="ECO:0000256" key="8">
    <source>
        <dbReference type="ARBA" id="ARBA00022917"/>
    </source>
</evidence>
<keyword evidence="9" id="KW-0342">GTP-binding</keyword>
<dbReference type="CDD" id="cd16261">
    <property type="entry name" value="EF2_snRNP_III"/>
    <property type="match status" value="1"/>
</dbReference>
<comment type="catalytic activity">
    <reaction evidence="12">
        <text>GTP + H2O = GDP + phosphate + H(+)</text>
        <dbReference type="Rhea" id="RHEA:19669"/>
        <dbReference type="ChEBI" id="CHEBI:15377"/>
        <dbReference type="ChEBI" id="CHEBI:15378"/>
        <dbReference type="ChEBI" id="CHEBI:37565"/>
        <dbReference type="ChEBI" id="CHEBI:43474"/>
        <dbReference type="ChEBI" id="CHEBI:58189"/>
    </reaction>
    <physiologicalReaction direction="left-to-right" evidence="12">
        <dbReference type="Rhea" id="RHEA:19670"/>
    </physiologicalReaction>
</comment>
<dbReference type="GO" id="GO:1990904">
    <property type="term" value="C:ribonucleoprotein complex"/>
    <property type="evidence" value="ECO:0007669"/>
    <property type="project" value="TreeGrafter"/>
</dbReference>
<dbReference type="SUPFAM" id="SSF50447">
    <property type="entry name" value="Translation proteins"/>
    <property type="match status" value="1"/>
</dbReference>
<comment type="catalytic activity">
    <reaction evidence="10">
        <text>L-threonyl-[protein] + ATP = O-phospho-L-threonyl-[protein] + ADP + H(+)</text>
        <dbReference type="Rhea" id="RHEA:46608"/>
        <dbReference type="Rhea" id="RHEA-COMP:11060"/>
        <dbReference type="Rhea" id="RHEA-COMP:11605"/>
        <dbReference type="ChEBI" id="CHEBI:15378"/>
        <dbReference type="ChEBI" id="CHEBI:30013"/>
        <dbReference type="ChEBI" id="CHEBI:30616"/>
        <dbReference type="ChEBI" id="CHEBI:61977"/>
        <dbReference type="ChEBI" id="CHEBI:456216"/>
        <dbReference type="EC" id="2.7.11.1"/>
    </reaction>
</comment>
<dbReference type="InterPro" id="IPR004041">
    <property type="entry name" value="NAF_dom"/>
</dbReference>
<evidence type="ECO:0000256" key="10">
    <source>
        <dbReference type="ARBA" id="ARBA00047899"/>
    </source>
</evidence>
<evidence type="ECO:0000256" key="7">
    <source>
        <dbReference type="ARBA" id="ARBA00022801"/>
    </source>
</evidence>
<evidence type="ECO:0000313" key="18">
    <source>
        <dbReference type="EMBL" id="KAG2290980.1"/>
    </source>
</evidence>
<dbReference type="CDD" id="cd01681">
    <property type="entry name" value="aeEF2_snRNP_like_IV"/>
    <property type="match status" value="1"/>
</dbReference>
<dbReference type="Pfam" id="PF07714">
    <property type="entry name" value="PK_Tyr_Ser-Thr"/>
    <property type="match status" value="1"/>
</dbReference>
<dbReference type="InterPro" id="IPR017441">
    <property type="entry name" value="Protein_kinase_ATP_BS"/>
</dbReference>
<dbReference type="Gene3D" id="3.30.310.80">
    <property type="entry name" value="Kinase associated domain 1, KA1"/>
    <property type="match status" value="1"/>
</dbReference>
<dbReference type="InterPro" id="IPR035647">
    <property type="entry name" value="EFG_III/V"/>
</dbReference>
<dbReference type="PROSITE" id="PS00107">
    <property type="entry name" value="PROTEIN_KINASE_ATP"/>
    <property type="match status" value="1"/>
</dbReference>
<dbReference type="GO" id="GO:0003746">
    <property type="term" value="F:translation elongation factor activity"/>
    <property type="evidence" value="ECO:0007669"/>
    <property type="project" value="UniProtKB-KW"/>
</dbReference>
<dbReference type="Gene3D" id="3.40.50.300">
    <property type="entry name" value="P-loop containing nucleotide triphosphate hydrolases"/>
    <property type="match status" value="1"/>
</dbReference>
<dbReference type="SUPFAM" id="SSF52540">
    <property type="entry name" value="P-loop containing nucleoside triphosphate hydrolases"/>
    <property type="match status" value="1"/>
</dbReference>
<dbReference type="GO" id="GO:0003924">
    <property type="term" value="F:GTPase activity"/>
    <property type="evidence" value="ECO:0007669"/>
    <property type="project" value="InterPro"/>
</dbReference>